<dbReference type="AlphaFoldDB" id="A0A7M7GQX4"/>
<evidence type="ECO:0000313" key="6">
    <source>
        <dbReference type="RefSeq" id="XP_006563350.1"/>
    </source>
</evidence>
<reference evidence="5" key="3">
    <citation type="submission" date="2025-05" db="UniProtKB">
        <authorList>
            <consortium name="RefSeq"/>
        </authorList>
    </citation>
    <scope>NUCLEOTIDE SEQUENCE [LARGE SCALE GENOMIC DNA]</scope>
    <source>
        <strain evidence="5">DH4</strain>
    </source>
</reference>
<sequence length="99" mass="11297">MELFYIFFYIFFLLRKCESIPIDSVVKNFSSSLSAIDFMKKYGYLESGIANSDALYQKTAITNAVKTLQKFGNIPITGQLDNATLENIDCDIFLLEIFI</sequence>
<keyword evidence="1" id="KW-0482">Metalloprotease</keyword>
<feature type="chain" id="PRO_5044659506" evidence="2">
    <location>
        <begin position="20"/>
        <end position="99"/>
    </location>
</feature>
<feature type="signal peptide" evidence="2">
    <location>
        <begin position="1"/>
        <end position="19"/>
    </location>
</feature>
<accession>A0A7M7GQX4</accession>
<keyword evidence="1" id="KW-0378">Hydrolase</keyword>
<name>A0A7M7GQX4_APIME</name>
<reference evidence="4" key="1">
    <citation type="submission" date="2021-01" db="UniProtKB">
        <authorList>
            <consortium name="EnsemblMetazoa"/>
        </authorList>
    </citation>
    <scope>IDENTIFICATION</scope>
    <source>
        <strain evidence="4">DH4</strain>
    </source>
</reference>
<keyword evidence="2" id="KW-0732">Signal</keyword>
<evidence type="ECO:0000313" key="4">
    <source>
        <dbReference type="EnsemblMetazoa" id="XP_006563350"/>
    </source>
</evidence>
<dbReference type="RefSeq" id="XP_006563350.1">
    <property type="nucleotide sequence ID" value="XM_006563287.3"/>
</dbReference>
<protein>
    <submittedName>
        <fullName evidence="6">Matrix metalloproteinase-24-like isoform X2</fullName>
    </submittedName>
</protein>
<keyword evidence="5" id="KW-1185">Reference proteome</keyword>
<evidence type="ECO:0000256" key="1">
    <source>
        <dbReference type="ARBA" id="ARBA00023049"/>
    </source>
</evidence>
<feature type="domain" description="Peptidoglycan binding-like" evidence="3">
    <location>
        <begin position="40"/>
        <end position="86"/>
    </location>
</feature>
<evidence type="ECO:0000256" key="2">
    <source>
        <dbReference type="SAM" id="SignalP"/>
    </source>
</evidence>
<dbReference type="InterPro" id="IPR002477">
    <property type="entry name" value="Peptidoglycan-bd-like"/>
</dbReference>
<dbReference type="EnsemblMetazoa" id="XM_006563287">
    <property type="protein sequence ID" value="XP_006563350"/>
    <property type="gene ID" value="LOC102655811"/>
</dbReference>
<dbReference type="GeneID" id="102655811"/>
<dbReference type="SUPFAM" id="SSF47090">
    <property type="entry name" value="PGBD-like"/>
    <property type="match status" value="1"/>
</dbReference>
<dbReference type="Gene3D" id="1.10.101.10">
    <property type="entry name" value="PGBD-like superfamily/PGBD"/>
    <property type="match status" value="1"/>
</dbReference>
<dbReference type="OrthoDB" id="406838at2759"/>
<dbReference type="InterPro" id="IPR036365">
    <property type="entry name" value="PGBD-like_sf"/>
</dbReference>
<dbReference type="Proteomes" id="UP000005203">
    <property type="component" value="Linkage group LG1"/>
</dbReference>
<dbReference type="GO" id="GO:0008237">
    <property type="term" value="F:metallopeptidase activity"/>
    <property type="evidence" value="ECO:0007669"/>
    <property type="project" value="UniProtKB-KW"/>
</dbReference>
<accession>A0A8B6Z1N4</accession>
<proteinExistence type="predicted"/>
<evidence type="ECO:0000259" key="3">
    <source>
        <dbReference type="Pfam" id="PF01471"/>
    </source>
</evidence>
<keyword evidence="1" id="KW-0645">Protease</keyword>
<dbReference type="InterPro" id="IPR036366">
    <property type="entry name" value="PGBDSf"/>
</dbReference>
<dbReference type="Pfam" id="PF01471">
    <property type="entry name" value="PG_binding_1"/>
    <property type="match status" value="1"/>
</dbReference>
<evidence type="ECO:0000313" key="5">
    <source>
        <dbReference type="Proteomes" id="UP000005203"/>
    </source>
</evidence>
<gene>
    <name evidence="6" type="primary">LOC102655811</name>
</gene>
<dbReference type="KEGG" id="ame:102655811"/>
<organism evidence="4">
    <name type="scientific">Apis mellifera</name>
    <name type="common">Honeybee</name>
    <dbReference type="NCBI Taxonomy" id="7460"/>
    <lineage>
        <taxon>Eukaryota</taxon>
        <taxon>Metazoa</taxon>
        <taxon>Ecdysozoa</taxon>
        <taxon>Arthropoda</taxon>
        <taxon>Hexapoda</taxon>
        <taxon>Insecta</taxon>
        <taxon>Pterygota</taxon>
        <taxon>Neoptera</taxon>
        <taxon>Endopterygota</taxon>
        <taxon>Hymenoptera</taxon>
        <taxon>Apocrita</taxon>
        <taxon>Aculeata</taxon>
        <taxon>Apoidea</taxon>
        <taxon>Anthophila</taxon>
        <taxon>Apidae</taxon>
        <taxon>Apis</taxon>
    </lineage>
</organism>
<reference evidence="6" key="2">
    <citation type="submission" date="2025-04" db="UniProtKB">
        <authorList>
            <consortium name="RefSeq"/>
        </authorList>
    </citation>
    <scope>IDENTIFICATION</scope>
    <source>
        <strain evidence="6">DH4</strain>
        <tissue evidence="6">Whole body</tissue>
    </source>
</reference>